<keyword evidence="3" id="KW-1185">Reference proteome</keyword>
<protein>
    <submittedName>
        <fullName evidence="2">Uncharacterized protein</fullName>
    </submittedName>
</protein>
<dbReference type="PANTHER" id="PTHR42085:SF1">
    <property type="entry name" value="F-BOX DOMAIN-CONTAINING PROTEIN"/>
    <property type="match status" value="1"/>
</dbReference>
<evidence type="ECO:0000313" key="2">
    <source>
        <dbReference type="EMBL" id="KAH7088069.1"/>
    </source>
</evidence>
<dbReference type="OrthoDB" id="288942at2759"/>
<dbReference type="PANTHER" id="PTHR42085">
    <property type="entry name" value="F-BOX DOMAIN-CONTAINING PROTEIN"/>
    <property type="match status" value="1"/>
</dbReference>
<evidence type="ECO:0000313" key="3">
    <source>
        <dbReference type="Proteomes" id="UP000813461"/>
    </source>
</evidence>
<gene>
    <name evidence="2" type="ORF">FB567DRAFT_330625</name>
</gene>
<dbReference type="EMBL" id="JAGMVJ010000008">
    <property type="protein sequence ID" value="KAH7088069.1"/>
    <property type="molecule type" value="Genomic_DNA"/>
</dbReference>
<dbReference type="AlphaFoldDB" id="A0A8K0R6J2"/>
<sequence length="365" mass="42781">MASTLSFETINFQPQSPLFSVLPGEIRNEIFEYALMQYEDDAAAYPEDSYWYRPGFSGPRKASSALLQTCKAIYAEGQKVFLRELEWAFWFDRGPDGRSGNSACLKFFNNLTPQAAQSLEKVRFFTQMYWLEGGSNLRRIFSAPQFRPSELTVTIRYSDWWWWESNAALAMKEEWLRTFVGSPGLRKLRVEYETLSWKKAEMMRIVERNKKWNLLVRREDDAATGFEGYLSAEKTDLEEWTWKGTSKLGGKTWSHHGKGEKDEMVEYIVVTDTWKFVEGQLGEEEIKSRGLDHKDWDDDVNVQYFFDEDDEDEDDEEDDEEDFNDDDVSDEEEDDEEMSEEDDGDDYIDEDNSVEEEMRDAPEVS</sequence>
<comment type="caution">
    <text evidence="2">The sequence shown here is derived from an EMBL/GenBank/DDBJ whole genome shotgun (WGS) entry which is preliminary data.</text>
</comment>
<organism evidence="2 3">
    <name type="scientific">Paraphoma chrysanthemicola</name>
    <dbReference type="NCBI Taxonomy" id="798071"/>
    <lineage>
        <taxon>Eukaryota</taxon>
        <taxon>Fungi</taxon>
        <taxon>Dikarya</taxon>
        <taxon>Ascomycota</taxon>
        <taxon>Pezizomycotina</taxon>
        <taxon>Dothideomycetes</taxon>
        <taxon>Pleosporomycetidae</taxon>
        <taxon>Pleosporales</taxon>
        <taxon>Pleosporineae</taxon>
        <taxon>Phaeosphaeriaceae</taxon>
        <taxon>Paraphoma</taxon>
    </lineage>
</organism>
<dbReference type="Proteomes" id="UP000813461">
    <property type="component" value="Unassembled WGS sequence"/>
</dbReference>
<proteinExistence type="predicted"/>
<accession>A0A8K0R6J2</accession>
<reference evidence="2" key="1">
    <citation type="journal article" date="2021" name="Nat. Commun.">
        <title>Genetic determinants of endophytism in the Arabidopsis root mycobiome.</title>
        <authorList>
            <person name="Mesny F."/>
            <person name="Miyauchi S."/>
            <person name="Thiergart T."/>
            <person name="Pickel B."/>
            <person name="Atanasova L."/>
            <person name="Karlsson M."/>
            <person name="Huettel B."/>
            <person name="Barry K.W."/>
            <person name="Haridas S."/>
            <person name="Chen C."/>
            <person name="Bauer D."/>
            <person name="Andreopoulos W."/>
            <person name="Pangilinan J."/>
            <person name="LaButti K."/>
            <person name="Riley R."/>
            <person name="Lipzen A."/>
            <person name="Clum A."/>
            <person name="Drula E."/>
            <person name="Henrissat B."/>
            <person name="Kohler A."/>
            <person name="Grigoriev I.V."/>
            <person name="Martin F.M."/>
            <person name="Hacquard S."/>
        </authorList>
    </citation>
    <scope>NUCLEOTIDE SEQUENCE</scope>
    <source>
        <strain evidence="2">MPI-SDFR-AT-0120</strain>
    </source>
</reference>
<name>A0A8K0R6J2_9PLEO</name>
<feature type="compositionally biased region" description="Acidic residues" evidence="1">
    <location>
        <begin position="307"/>
        <end position="358"/>
    </location>
</feature>
<feature type="region of interest" description="Disordered" evidence="1">
    <location>
        <begin position="307"/>
        <end position="365"/>
    </location>
</feature>
<evidence type="ECO:0000256" key="1">
    <source>
        <dbReference type="SAM" id="MobiDB-lite"/>
    </source>
</evidence>
<dbReference type="InterPro" id="IPR038883">
    <property type="entry name" value="AN11006-like"/>
</dbReference>